<gene>
    <name evidence="2" type="ORF">XM52_05450</name>
</gene>
<comment type="caution">
    <text evidence="2">The sequence shown here is derived from an EMBL/GenBank/DDBJ whole genome shotgun (WGS) entry which is preliminary data.</text>
</comment>
<protein>
    <recommendedName>
        <fullName evidence="4">Integral membrane protein</fullName>
    </recommendedName>
</protein>
<feature type="transmembrane region" description="Helical" evidence="1">
    <location>
        <begin position="15"/>
        <end position="33"/>
    </location>
</feature>
<organism evidence="2 3">
    <name type="scientific">Roseovarius indicus</name>
    <dbReference type="NCBI Taxonomy" id="540747"/>
    <lineage>
        <taxon>Bacteria</taxon>
        <taxon>Pseudomonadati</taxon>
        <taxon>Pseudomonadota</taxon>
        <taxon>Alphaproteobacteria</taxon>
        <taxon>Rhodobacterales</taxon>
        <taxon>Roseobacteraceae</taxon>
        <taxon>Roseovarius</taxon>
    </lineage>
</organism>
<evidence type="ECO:0008006" key="4">
    <source>
        <dbReference type="Google" id="ProtNLM"/>
    </source>
</evidence>
<keyword evidence="1" id="KW-0812">Transmembrane</keyword>
<keyword evidence="3" id="KW-1185">Reference proteome</keyword>
<evidence type="ECO:0000313" key="2">
    <source>
        <dbReference type="EMBL" id="KRS19107.1"/>
    </source>
</evidence>
<dbReference type="PATRIC" id="fig|540747.5.peg.2668"/>
<feature type="transmembrane region" description="Helical" evidence="1">
    <location>
        <begin position="74"/>
        <end position="93"/>
    </location>
</feature>
<dbReference type="EMBL" id="LAXI01000002">
    <property type="protein sequence ID" value="KRS19107.1"/>
    <property type="molecule type" value="Genomic_DNA"/>
</dbReference>
<evidence type="ECO:0000313" key="3">
    <source>
        <dbReference type="Proteomes" id="UP000051401"/>
    </source>
</evidence>
<dbReference type="AlphaFoldDB" id="A0A0T5PDC9"/>
<feature type="transmembrane region" description="Helical" evidence="1">
    <location>
        <begin position="113"/>
        <end position="131"/>
    </location>
</feature>
<keyword evidence="1" id="KW-1133">Transmembrane helix</keyword>
<accession>A0A0T5PDC9</accession>
<sequence>MGHAGRLDQRQKKTFAVAFPVVMAVTLAVLYLVNDHDSPGRLLAGAVYATLRMSSLYLFVIFVTCPFGFFWRVAAINSAVGLIVLFVAYHAYAGRDADIGAVITSTLVDYGDYLKVLGLVSVLLGSVVKYVSRRRFW</sequence>
<name>A0A0T5PDC9_9RHOB</name>
<evidence type="ECO:0000256" key="1">
    <source>
        <dbReference type="SAM" id="Phobius"/>
    </source>
</evidence>
<feature type="transmembrane region" description="Helical" evidence="1">
    <location>
        <begin position="45"/>
        <end position="67"/>
    </location>
</feature>
<dbReference type="Proteomes" id="UP000051401">
    <property type="component" value="Unassembled WGS sequence"/>
</dbReference>
<proteinExistence type="predicted"/>
<keyword evidence="1" id="KW-0472">Membrane</keyword>
<reference evidence="2 3" key="1">
    <citation type="submission" date="2015-04" db="EMBL/GenBank/DDBJ databases">
        <title>The draft genome sequence of Roseovarius indicus B108T.</title>
        <authorList>
            <person name="Li G."/>
            <person name="Lai Q."/>
            <person name="Shao Z."/>
            <person name="Yan P."/>
        </authorList>
    </citation>
    <scope>NUCLEOTIDE SEQUENCE [LARGE SCALE GENOMIC DNA]</scope>
    <source>
        <strain evidence="2 3">B108</strain>
    </source>
</reference>